<evidence type="ECO:0000256" key="10">
    <source>
        <dbReference type="ARBA" id="ARBA00023065"/>
    </source>
</evidence>
<evidence type="ECO:0000313" key="14">
    <source>
        <dbReference type="Proteomes" id="UP001496674"/>
    </source>
</evidence>
<keyword evidence="4" id="KW-1003">Cell membrane</keyword>
<evidence type="ECO:0000256" key="2">
    <source>
        <dbReference type="ARBA" id="ARBA00009137"/>
    </source>
</evidence>
<gene>
    <name evidence="13" type="ORF">BSYN_00850</name>
</gene>
<feature type="transmembrane region" description="Helical" evidence="12">
    <location>
        <begin position="272"/>
        <end position="292"/>
    </location>
</feature>
<dbReference type="Pfam" id="PF02386">
    <property type="entry name" value="TrkH"/>
    <property type="match status" value="1"/>
</dbReference>
<organism evidence="13 14">
    <name type="scientific">Bacteroides sedimenti</name>
    <dbReference type="NCBI Taxonomy" id="2136147"/>
    <lineage>
        <taxon>Bacteria</taxon>
        <taxon>Pseudomonadati</taxon>
        <taxon>Bacteroidota</taxon>
        <taxon>Bacteroidia</taxon>
        <taxon>Bacteroidales</taxon>
        <taxon>Bacteroidaceae</taxon>
        <taxon>Bacteroides</taxon>
    </lineage>
</organism>
<feature type="transmembrane region" description="Helical" evidence="12">
    <location>
        <begin position="39"/>
        <end position="58"/>
    </location>
</feature>
<evidence type="ECO:0000256" key="5">
    <source>
        <dbReference type="ARBA" id="ARBA00022519"/>
    </source>
</evidence>
<keyword evidence="10" id="KW-0406">Ion transport</keyword>
<feature type="transmembrane region" description="Helical" evidence="12">
    <location>
        <begin position="12"/>
        <end position="33"/>
    </location>
</feature>
<protein>
    <submittedName>
        <fullName evidence="13">Potassium transporter</fullName>
    </submittedName>
</protein>
<feature type="transmembrane region" description="Helical" evidence="12">
    <location>
        <begin position="393"/>
        <end position="415"/>
    </location>
</feature>
<dbReference type="InterPro" id="IPR004772">
    <property type="entry name" value="TrkH"/>
</dbReference>
<sequence>MINLKMFFKIMGILVLIETVLLLACAGVSLIYQENDIDAFLQVVAGSALLGGVLVLLGRNAQRQLTRRDGYLIVASTWLIFTIIGMLPFLISGYIPRVVDAFFETMSGFTTTGATILSNIESLPHGLLFWRSLTQWTGGLGFIVLIIAALPIFGMGNMQLFSAEAIAPSHQKLAPRISVTARWIWFVYLSLTVAQILFLLMGGMGFFDSICHSFSTVSTGGFSTKQANLAYYNSPYLEYVTTFFMIFAGINFTLLFYLVKGKTKKILFDDELRWYLSSLAVFTTIFSVALYYTSPMGAGESFRKALFQVVSIHTTTGFTSADYATWTPFLWATLGVMMFLGASSGSASGGMRSIRLMILSKMRRNEFKRMIHPSAVLPLKVNKVAVTPSTQSCILLFASLYITTFVVGSLIMMAMGTGLVESFGTVASCLGSVGPGLGSYGPSFSWSTLPDGGKWLLSFLMLAGRMELFALFLIFTPRFWKNR</sequence>
<keyword evidence="8" id="KW-0630">Potassium</keyword>
<keyword evidence="7 12" id="KW-0812">Transmembrane</keyword>
<keyword evidence="11 12" id="KW-0472">Membrane</keyword>
<dbReference type="PANTHER" id="PTHR32024:SF2">
    <property type="entry name" value="TRK SYSTEM POTASSIUM UPTAKE PROTEIN TRKG-RELATED"/>
    <property type="match status" value="1"/>
</dbReference>
<dbReference type="Proteomes" id="UP001496674">
    <property type="component" value="Chromosome"/>
</dbReference>
<evidence type="ECO:0000256" key="7">
    <source>
        <dbReference type="ARBA" id="ARBA00022692"/>
    </source>
</evidence>
<keyword evidence="14" id="KW-1185">Reference proteome</keyword>
<feature type="transmembrane region" description="Helical" evidence="12">
    <location>
        <begin position="329"/>
        <end position="354"/>
    </location>
</feature>
<name>A0ABN6YZU1_9BACE</name>
<dbReference type="EMBL" id="AP028055">
    <property type="protein sequence ID" value="BEG97820.1"/>
    <property type="molecule type" value="Genomic_DNA"/>
</dbReference>
<evidence type="ECO:0000256" key="8">
    <source>
        <dbReference type="ARBA" id="ARBA00022958"/>
    </source>
</evidence>
<dbReference type="PANTHER" id="PTHR32024">
    <property type="entry name" value="TRK SYSTEM POTASSIUM UPTAKE PROTEIN TRKG-RELATED"/>
    <property type="match status" value="1"/>
</dbReference>
<feature type="transmembrane region" description="Helical" evidence="12">
    <location>
        <begin position="140"/>
        <end position="162"/>
    </location>
</feature>
<accession>A0ABN6YZU1</accession>
<keyword evidence="6" id="KW-0633">Potassium transport</keyword>
<dbReference type="PIRSF" id="PIRSF006247">
    <property type="entry name" value="TrkH"/>
    <property type="match status" value="1"/>
</dbReference>
<reference evidence="13 14" key="1">
    <citation type="submission" date="2023-04" db="EMBL/GenBank/DDBJ databases">
        <title>Draft genome sequence of acteroides sedimenti strain YN3PY1.</title>
        <authorList>
            <person name="Yoshida N."/>
        </authorList>
    </citation>
    <scope>NUCLEOTIDE SEQUENCE [LARGE SCALE GENOMIC DNA]</scope>
    <source>
        <strain evidence="13 14">YN3PY1</strain>
    </source>
</reference>
<evidence type="ECO:0000256" key="3">
    <source>
        <dbReference type="ARBA" id="ARBA00022448"/>
    </source>
</evidence>
<keyword evidence="3" id="KW-0813">Transport</keyword>
<proteinExistence type="inferred from homology"/>
<evidence type="ECO:0000256" key="6">
    <source>
        <dbReference type="ARBA" id="ARBA00022538"/>
    </source>
</evidence>
<evidence type="ECO:0000256" key="11">
    <source>
        <dbReference type="ARBA" id="ARBA00023136"/>
    </source>
</evidence>
<feature type="transmembrane region" description="Helical" evidence="12">
    <location>
        <begin position="455"/>
        <end position="475"/>
    </location>
</feature>
<evidence type="ECO:0000256" key="9">
    <source>
        <dbReference type="ARBA" id="ARBA00022989"/>
    </source>
</evidence>
<comment type="subcellular location">
    <subcellularLocation>
        <location evidence="1">Cell inner membrane</location>
        <topology evidence="1">Multi-pass membrane protein</topology>
    </subcellularLocation>
</comment>
<comment type="similarity">
    <text evidence="2">Belongs to the TrkH potassium transport family.</text>
</comment>
<feature type="transmembrane region" description="Helical" evidence="12">
    <location>
        <begin position="183"/>
        <end position="207"/>
    </location>
</feature>
<evidence type="ECO:0000313" key="13">
    <source>
        <dbReference type="EMBL" id="BEG97820.1"/>
    </source>
</evidence>
<feature type="transmembrane region" description="Helical" evidence="12">
    <location>
        <begin position="239"/>
        <end position="260"/>
    </location>
</feature>
<evidence type="ECO:0000256" key="1">
    <source>
        <dbReference type="ARBA" id="ARBA00004429"/>
    </source>
</evidence>
<dbReference type="RefSeq" id="WP_353332219.1">
    <property type="nucleotide sequence ID" value="NZ_AP028055.1"/>
</dbReference>
<dbReference type="InterPro" id="IPR003445">
    <property type="entry name" value="Cat_transpt"/>
</dbReference>
<keyword evidence="9 12" id="KW-1133">Transmembrane helix</keyword>
<keyword evidence="5" id="KW-0997">Cell inner membrane</keyword>
<evidence type="ECO:0000256" key="12">
    <source>
        <dbReference type="SAM" id="Phobius"/>
    </source>
</evidence>
<evidence type="ECO:0000256" key="4">
    <source>
        <dbReference type="ARBA" id="ARBA00022475"/>
    </source>
</evidence>
<feature type="transmembrane region" description="Helical" evidence="12">
    <location>
        <begin position="70"/>
        <end position="95"/>
    </location>
</feature>